<dbReference type="EMBL" id="JBAWKB010000001">
    <property type="protein sequence ID" value="MFH6770964.1"/>
    <property type="molecule type" value="Genomic_DNA"/>
</dbReference>
<accession>A0ABW7MVW1</accession>
<evidence type="ECO:0000313" key="2">
    <source>
        <dbReference type="Proteomes" id="UP001610100"/>
    </source>
</evidence>
<comment type="caution">
    <text evidence="1">The sequence shown here is derived from an EMBL/GenBank/DDBJ whole genome shotgun (WGS) entry which is preliminary data.</text>
</comment>
<dbReference type="Pfam" id="PF10677">
    <property type="entry name" value="DUF2490"/>
    <property type="match status" value="1"/>
</dbReference>
<evidence type="ECO:0000313" key="1">
    <source>
        <dbReference type="EMBL" id="MFH6770964.1"/>
    </source>
</evidence>
<protein>
    <submittedName>
        <fullName evidence="1">DUF2490 domain-containing protein</fullName>
    </submittedName>
</protein>
<reference evidence="1 2" key="1">
    <citation type="submission" date="2024-02" db="EMBL/GenBank/DDBJ databases">
        <title>A Gaetbulibacter species isolated from tidal flats and genomic insights of their niches.</title>
        <authorList>
            <person name="Ye Y."/>
        </authorList>
    </citation>
    <scope>NUCLEOTIDE SEQUENCE [LARGE SCALE GENOMIC DNA]</scope>
    <source>
        <strain evidence="1 2">KYW382</strain>
    </source>
</reference>
<dbReference type="RefSeq" id="WP_344739725.1">
    <property type="nucleotide sequence ID" value="NZ_BAABAY010000001.1"/>
</dbReference>
<name>A0ABW7MVW1_9FLAO</name>
<keyword evidence="2" id="KW-1185">Reference proteome</keyword>
<proteinExistence type="predicted"/>
<sequence length="230" mass="27054">MNRKTFHNLLILALMLQGLIGFSQNDFITWSQSQFGVEHKASPRYSIDFSLRSRYVVYDENGLQFRQLLLELTHFSSFKINNNQTASLGINLRNRSWFDPGSNEIRLTEAYEIKSKKSVWRHSHRFRIEQRFYEGFTNFRERYQYAVDFPLKGPTLEVGEPFLYGAVEGLLTLNKDRAPRFNERTTVVIGWKLTKKLTIFAGPTLDYQIRTRHYDQQNVLFILTAAVLKI</sequence>
<organism evidence="1 2">
    <name type="scientific">Gaetbulibacter aestuarii</name>
    <dbReference type="NCBI Taxonomy" id="1502358"/>
    <lineage>
        <taxon>Bacteria</taxon>
        <taxon>Pseudomonadati</taxon>
        <taxon>Bacteroidota</taxon>
        <taxon>Flavobacteriia</taxon>
        <taxon>Flavobacteriales</taxon>
        <taxon>Flavobacteriaceae</taxon>
        <taxon>Gaetbulibacter</taxon>
    </lineage>
</organism>
<dbReference type="InterPro" id="IPR019619">
    <property type="entry name" value="DUF2490"/>
</dbReference>
<dbReference type="Proteomes" id="UP001610100">
    <property type="component" value="Unassembled WGS sequence"/>
</dbReference>
<gene>
    <name evidence="1" type="ORF">V8G58_03375</name>
</gene>